<dbReference type="PANTHER" id="PTHR43711:SF1">
    <property type="entry name" value="HISTIDINE KINASE 1"/>
    <property type="match status" value="1"/>
</dbReference>
<dbReference type="InterPro" id="IPR003661">
    <property type="entry name" value="HisK_dim/P_dom"/>
</dbReference>
<evidence type="ECO:0000256" key="1">
    <source>
        <dbReference type="ARBA" id="ARBA00000085"/>
    </source>
</evidence>
<dbReference type="Pfam" id="PF02518">
    <property type="entry name" value="HATPase_c"/>
    <property type="match status" value="1"/>
</dbReference>
<evidence type="ECO:0000256" key="2">
    <source>
        <dbReference type="ARBA" id="ARBA00012438"/>
    </source>
</evidence>
<dbReference type="NCBIfam" id="TIGR00229">
    <property type="entry name" value="sensory_box"/>
    <property type="match status" value="2"/>
</dbReference>
<evidence type="ECO:0000256" key="4">
    <source>
        <dbReference type="ARBA" id="ARBA00022679"/>
    </source>
</evidence>
<dbReference type="SUPFAM" id="SSF55874">
    <property type="entry name" value="ATPase domain of HSP90 chaperone/DNA topoisomerase II/histidine kinase"/>
    <property type="match status" value="1"/>
</dbReference>
<evidence type="ECO:0000256" key="6">
    <source>
        <dbReference type="ARBA" id="ARBA00023012"/>
    </source>
</evidence>
<keyword evidence="5" id="KW-0418">Kinase</keyword>
<accession>A0A1X4NHG7</accession>
<dbReference type="AlphaFoldDB" id="A0A1X4NHG7"/>
<evidence type="ECO:0000256" key="7">
    <source>
        <dbReference type="SAM" id="Phobius"/>
    </source>
</evidence>
<dbReference type="Pfam" id="PF00512">
    <property type="entry name" value="HisKA"/>
    <property type="match status" value="1"/>
</dbReference>
<keyword evidence="4" id="KW-0808">Transferase</keyword>
<protein>
    <recommendedName>
        <fullName evidence="2">histidine kinase</fullName>
        <ecNumber evidence="2">2.7.13.3</ecNumber>
    </recommendedName>
</protein>
<dbReference type="Pfam" id="PF13426">
    <property type="entry name" value="PAS_9"/>
    <property type="match status" value="1"/>
</dbReference>
<dbReference type="Proteomes" id="UP000193926">
    <property type="component" value="Unassembled WGS sequence"/>
</dbReference>
<dbReference type="SUPFAM" id="SSF47384">
    <property type="entry name" value="Homodimeric domain of signal transducing histidine kinase"/>
    <property type="match status" value="1"/>
</dbReference>
<dbReference type="GO" id="GO:0006355">
    <property type="term" value="P:regulation of DNA-templated transcription"/>
    <property type="evidence" value="ECO:0007669"/>
    <property type="project" value="InterPro"/>
</dbReference>
<name>A0A1X4NHG7_9RHOB</name>
<dbReference type="STRING" id="1123756.MGEO_17290"/>
<keyword evidence="7" id="KW-1133">Transmembrane helix</keyword>
<dbReference type="InterPro" id="IPR004358">
    <property type="entry name" value="Sig_transdc_His_kin-like_C"/>
</dbReference>
<organism evidence="10 11">
    <name type="scientific">Marivita geojedonensis</name>
    <dbReference type="NCBI Taxonomy" id="1123756"/>
    <lineage>
        <taxon>Bacteria</taxon>
        <taxon>Pseudomonadati</taxon>
        <taxon>Pseudomonadota</taxon>
        <taxon>Alphaproteobacteria</taxon>
        <taxon>Rhodobacterales</taxon>
        <taxon>Roseobacteraceae</taxon>
        <taxon>Marivita</taxon>
    </lineage>
</organism>
<keyword evidence="7" id="KW-0812">Transmembrane</keyword>
<evidence type="ECO:0000259" key="8">
    <source>
        <dbReference type="PROSITE" id="PS50109"/>
    </source>
</evidence>
<dbReference type="GO" id="GO:0000155">
    <property type="term" value="F:phosphorelay sensor kinase activity"/>
    <property type="evidence" value="ECO:0007669"/>
    <property type="project" value="InterPro"/>
</dbReference>
<sequence>MVFEAGMKQKFDKRRGVQSDLSWVFSALVVSLLLVGAFWAMQTSGRVDSFLLATAVVLLVSAGAGSLKNVIRARNLSGQMMADSMTVALQEQILSEHTIVCVTDTFGTITEVNKNFSETFGYTKDEIIGQPASALYRTDAAGSVYHAALITVKQGSLWSGLEELSDKFGRRITTQTTISPKVGRNGQVVGFVFIRTDVTSAIAQSAEDSRNELVEILRDGVIIYDPWSYEVSYTNDAFIRRSRWATDTKDPKSLNDLFHKHEMQLFQRYLGPLLNNEAHQVMFEFDHASGPVEVLTHAIEDMPGKRSLISVVRDISERKKAEQLKLSSVSTVSHELRTPLTSIKGALRLLDSGLMGEMTHDARKLVNVAHRNSERLLAIVNDILTLEKLHSGNLMISANDVDLRTILTDSAEANAPFAAECNVKFTVEDIGKPAHVRADPQRLMQVMSNLLSNAAKFSPAGSDVKMRIRDSGDVWRVCVEDQGPGIPEHARDTLFDSFIQIEGTQSNAFPSTGLGLTICREIVHRHGGQISFDTKVGEGTTFYFDLEKSVASEMSMNETAVA</sequence>
<dbReference type="InterPro" id="IPR050736">
    <property type="entry name" value="Sensor_HK_Regulatory"/>
</dbReference>
<comment type="caution">
    <text evidence="10">The sequence shown here is derived from an EMBL/GenBank/DDBJ whole genome shotgun (WGS) entry which is preliminary data.</text>
</comment>
<dbReference type="InterPro" id="IPR035965">
    <property type="entry name" value="PAS-like_dom_sf"/>
</dbReference>
<keyword evidence="3" id="KW-0597">Phosphoprotein</keyword>
<evidence type="ECO:0000259" key="9">
    <source>
        <dbReference type="PROSITE" id="PS50112"/>
    </source>
</evidence>
<proteinExistence type="predicted"/>
<dbReference type="PROSITE" id="PS50112">
    <property type="entry name" value="PAS"/>
    <property type="match status" value="1"/>
</dbReference>
<comment type="catalytic activity">
    <reaction evidence="1">
        <text>ATP + protein L-histidine = ADP + protein N-phospho-L-histidine.</text>
        <dbReference type="EC" id="2.7.13.3"/>
    </reaction>
</comment>
<dbReference type="InterPro" id="IPR000014">
    <property type="entry name" value="PAS"/>
</dbReference>
<feature type="domain" description="PAS" evidence="9">
    <location>
        <begin position="102"/>
        <end position="130"/>
    </location>
</feature>
<feature type="transmembrane region" description="Helical" evidence="7">
    <location>
        <begin position="21"/>
        <end position="39"/>
    </location>
</feature>
<dbReference type="InterPro" id="IPR036097">
    <property type="entry name" value="HisK_dim/P_sf"/>
</dbReference>
<dbReference type="CDD" id="cd00130">
    <property type="entry name" value="PAS"/>
    <property type="match status" value="1"/>
</dbReference>
<dbReference type="InterPro" id="IPR036890">
    <property type="entry name" value="HATPase_C_sf"/>
</dbReference>
<dbReference type="InterPro" id="IPR005467">
    <property type="entry name" value="His_kinase_dom"/>
</dbReference>
<dbReference type="EC" id="2.7.13.3" evidence="2"/>
<keyword evidence="7" id="KW-0472">Membrane</keyword>
<keyword evidence="6" id="KW-0902">Two-component regulatory system</keyword>
<dbReference type="SMART" id="SM00388">
    <property type="entry name" value="HisKA"/>
    <property type="match status" value="1"/>
</dbReference>
<evidence type="ECO:0000313" key="11">
    <source>
        <dbReference type="Proteomes" id="UP000193926"/>
    </source>
</evidence>
<dbReference type="SMART" id="SM00091">
    <property type="entry name" value="PAS"/>
    <property type="match status" value="2"/>
</dbReference>
<dbReference type="CDD" id="cd00082">
    <property type="entry name" value="HisKA"/>
    <property type="match status" value="1"/>
</dbReference>
<evidence type="ECO:0000313" key="10">
    <source>
        <dbReference type="EMBL" id="OSQ46600.1"/>
    </source>
</evidence>
<dbReference type="FunFam" id="3.30.565.10:FF:000006">
    <property type="entry name" value="Sensor histidine kinase WalK"/>
    <property type="match status" value="1"/>
</dbReference>
<dbReference type="Gene3D" id="3.30.450.20">
    <property type="entry name" value="PAS domain"/>
    <property type="match status" value="2"/>
</dbReference>
<dbReference type="PRINTS" id="PR00344">
    <property type="entry name" value="BCTRLSENSOR"/>
</dbReference>
<dbReference type="PANTHER" id="PTHR43711">
    <property type="entry name" value="TWO-COMPONENT HISTIDINE KINASE"/>
    <property type="match status" value="1"/>
</dbReference>
<dbReference type="InterPro" id="IPR003594">
    <property type="entry name" value="HATPase_dom"/>
</dbReference>
<dbReference type="EMBL" id="JFKC01000023">
    <property type="protein sequence ID" value="OSQ46600.1"/>
    <property type="molecule type" value="Genomic_DNA"/>
</dbReference>
<dbReference type="Gene3D" id="3.30.565.10">
    <property type="entry name" value="Histidine kinase-like ATPase, C-terminal domain"/>
    <property type="match status" value="1"/>
</dbReference>
<reference evidence="10 11" key="1">
    <citation type="submission" date="2014-03" db="EMBL/GenBank/DDBJ databases">
        <title>The draft genome sequence of Marivita geojedonensis KCTC 23882.</title>
        <authorList>
            <person name="Lai Q."/>
            <person name="Shao Z."/>
        </authorList>
    </citation>
    <scope>NUCLEOTIDE SEQUENCE [LARGE SCALE GENOMIC DNA]</scope>
    <source>
        <strain evidence="10 11">DPG-138</strain>
    </source>
</reference>
<evidence type="ECO:0000256" key="3">
    <source>
        <dbReference type="ARBA" id="ARBA00022553"/>
    </source>
</evidence>
<dbReference type="Gene3D" id="1.10.287.130">
    <property type="match status" value="1"/>
</dbReference>
<gene>
    <name evidence="10" type="ORF">MGEO_17290</name>
</gene>
<keyword evidence="11" id="KW-1185">Reference proteome</keyword>
<evidence type="ECO:0000256" key="5">
    <source>
        <dbReference type="ARBA" id="ARBA00022777"/>
    </source>
</evidence>
<dbReference type="PROSITE" id="PS50109">
    <property type="entry name" value="HIS_KIN"/>
    <property type="match status" value="1"/>
</dbReference>
<feature type="domain" description="Histidine kinase" evidence="8">
    <location>
        <begin position="331"/>
        <end position="550"/>
    </location>
</feature>
<dbReference type="SUPFAM" id="SSF55785">
    <property type="entry name" value="PYP-like sensor domain (PAS domain)"/>
    <property type="match status" value="2"/>
</dbReference>
<dbReference type="SMART" id="SM00387">
    <property type="entry name" value="HATPase_c"/>
    <property type="match status" value="1"/>
</dbReference>